<evidence type="ECO:0000313" key="1">
    <source>
        <dbReference type="EMBL" id="MEI7062903.1"/>
    </source>
</evidence>
<keyword evidence="2" id="KW-1185">Reference proteome</keyword>
<gene>
    <name evidence="1" type="ORF">WCU84_04335</name>
</gene>
<evidence type="ECO:0008006" key="3">
    <source>
        <dbReference type="Google" id="ProtNLM"/>
    </source>
</evidence>
<organism evidence="1 2">
    <name type="scientific">Dickeya chrysanthemi</name>
    <name type="common">Pectobacterium chrysanthemi</name>
    <name type="synonym">Erwinia chrysanthemi</name>
    <dbReference type="NCBI Taxonomy" id="556"/>
    <lineage>
        <taxon>Bacteria</taxon>
        <taxon>Pseudomonadati</taxon>
        <taxon>Pseudomonadota</taxon>
        <taxon>Gammaproteobacteria</taxon>
        <taxon>Enterobacterales</taxon>
        <taxon>Pectobacteriaceae</taxon>
        <taxon>Dickeya</taxon>
    </lineage>
</organism>
<accession>A0ABU8JHG5</accession>
<dbReference type="EMBL" id="JBBBOO010000002">
    <property type="protein sequence ID" value="MEI7062903.1"/>
    <property type="molecule type" value="Genomic_DNA"/>
</dbReference>
<reference evidence="1 2" key="1">
    <citation type="submission" date="2024-03" db="EMBL/GenBank/DDBJ databases">
        <title>Analysis of soft rot Pectobacteriaceae population diversity in US potato growing regions between 2016 and 2022.</title>
        <authorList>
            <person name="Ma X."/>
            <person name="Zhang X."/>
            <person name="Stodghill P."/>
            <person name="Rioux R."/>
            <person name="Babler B."/>
            <person name="Shrestha S."/>
            <person name="Babler B."/>
            <person name="Rivedal H."/>
            <person name="Frost K."/>
            <person name="Hao J."/>
            <person name="Secor G."/>
            <person name="Swingle B."/>
        </authorList>
    </citation>
    <scope>NUCLEOTIDE SEQUENCE [LARGE SCALE GENOMIC DNA]</scope>
    <source>
        <strain evidence="1 2">SR64</strain>
    </source>
</reference>
<dbReference type="RefSeq" id="WP_233276291.1">
    <property type="nucleotide sequence ID" value="NZ_JAFCAF010000011.1"/>
</dbReference>
<name>A0ABU8JHG5_DICCH</name>
<evidence type="ECO:0000313" key="2">
    <source>
        <dbReference type="Proteomes" id="UP001359469"/>
    </source>
</evidence>
<protein>
    <recommendedName>
        <fullName evidence="3">Phage protein</fullName>
    </recommendedName>
</protein>
<sequence>MMFDIINSNKVQQAMLTMSPVLNDSGSFDMAILPMSYSPATMAREYRKIGETSVNGRAVDIYIHNDQHHAVAIYGEPDDVAGDLRHVVVAKIDLKSRNSDDETETILAVIGYYENLQPMNAHSVQVEGVIVTKRERNANVASAMYKALIHDGIVLVSDNLQFPGGKALWARMARKEMGIDVFVFDSERRTFWPYDGERIRYDGRSIPESDIWSLAPNESRKGVVLVAERKRDESAA</sequence>
<proteinExistence type="predicted"/>
<dbReference type="Proteomes" id="UP001359469">
    <property type="component" value="Unassembled WGS sequence"/>
</dbReference>
<comment type="caution">
    <text evidence="1">The sequence shown here is derived from an EMBL/GenBank/DDBJ whole genome shotgun (WGS) entry which is preliminary data.</text>
</comment>